<dbReference type="GO" id="GO:0140114">
    <property type="term" value="P:cellular detoxification of fluoride"/>
    <property type="evidence" value="ECO:0007669"/>
    <property type="project" value="UniProtKB-UniRule"/>
</dbReference>
<dbReference type="HAMAP" id="MF_00454">
    <property type="entry name" value="FluC"/>
    <property type="match status" value="1"/>
</dbReference>
<feature type="transmembrane region" description="Helical" evidence="9">
    <location>
        <begin position="63"/>
        <end position="81"/>
    </location>
</feature>
<accession>A0A2A4X0W2</accession>
<dbReference type="PANTHER" id="PTHR28259">
    <property type="entry name" value="FLUORIDE EXPORT PROTEIN 1-RELATED"/>
    <property type="match status" value="1"/>
</dbReference>
<keyword evidence="5 9" id="KW-0472">Membrane</keyword>
<sequence>MLCKKRKNHLLVKQSNCFFKRFFSRVFTSFVWIGLGGACGAMARVALMRVLPPFFLNIPLKILLVNVLGCFLIGVLTESMAQYGNLSVSFRHFLVQGFLGGFTTFSAFALEFGLLYEKGFVASSIIYALLSVCLGLVFFFLGFKLIKAFV</sequence>
<comment type="similarity">
    <text evidence="7 9">Belongs to the fluoride channel Fluc/FEX (TC 1.A.43) family.</text>
</comment>
<evidence type="ECO:0000256" key="1">
    <source>
        <dbReference type="ARBA" id="ARBA00004651"/>
    </source>
</evidence>
<comment type="caution">
    <text evidence="10">The sequence shown here is derived from an EMBL/GenBank/DDBJ whole genome shotgun (WGS) entry which is preliminary data.</text>
</comment>
<comment type="subcellular location">
    <subcellularLocation>
        <location evidence="1 9">Cell membrane</location>
        <topology evidence="1 9">Multi-pass membrane protein</topology>
    </subcellularLocation>
</comment>
<keyword evidence="6 9" id="KW-0407">Ion channel</keyword>
<evidence type="ECO:0000256" key="8">
    <source>
        <dbReference type="ARBA" id="ARBA00035585"/>
    </source>
</evidence>
<organism evidence="10 11">
    <name type="scientific">Aerophobetes bacterium</name>
    <dbReference type="NCBI Taxonomy" id="2030807"/>
    <lineage>
        <taxon>Bacteria</taxon>
        <taxon>Candidatus Aerophobota</taxon>
    </lineage>
</organism>
<dbReference type="GO" id="GO:0046872">
    <property type="term" value="F:metal ion binding"/>
    <property type="evidence" value="ECO:0007669"/>
    <property type="project" value="UniProtKB-KW"/>
</dbReference>
<gene>
    <name evidence="9 10" type="primary">crcB</name>
    <name evidence="9" type="synonym">fluC</name>
    <name evidence="10" type="ORF">COB21_04780</name>
</gene>
<dbReference type="Pfam" id="PF02537">
    <property type="entry name" value="CRCB"/>
    <property type="match status" value="1"/>
</dbReference>
<keyword evidence="9" id="KW-0915">Sodium</keyword>
<protein>
    <recommendedName>
        <fullName evidence="9">Fluoride-specific ion channel FluC</fullName>
    </recommendedName>
</protein>
<dbReference type="PANTHER" id="PTHR28259:SF1">
    <property type="entry name" value="FLUORIDE EXPORT PROTEIN 1-RELATED"/>
    <property type="match status" value="1"/>
</dbReference>
<evidence type="ECO:0000256" key="9">
    <source>
        <dbReference type="HAMAP-Rule" id="MF_00454"/>
    </source>
</evidence>
<feature type="transmembrane region" description="Helical" evidence="9">
    <location>
        <begin position="22"/>
        <end position="43"/>
    </location>
</feature>
<evidence type="ECO:0000256" key="5">
    <source>
        <dbReference type="ARBA" id="ARBA00023136"/>
    </source>
</evidence>
<feature type="transmembrane region" description="Helical" evidence="9">
    <location>
        <begin position="120"/>
        <end position="143"/>
    </location>
</feature>
<dbReference type="EMBL" id="NVUK01000033">
    <property type="protein sequence ID" value="PCI76144.1"/>
    <property type="molecule type" value="Genomic_DNA"/>
</dbReference>
<evidence type="ECO:0000256" key="2">
    <source>
        <dbReference type="ARBA" id="ARBA00022475"/>
    </source>
</evidence>
<proteinExistence type="inferred from homology"/>
<evidence type="ECO:0000256" key="7">
    <source>
        <dbReference type="ARBA" id="ARBA00035120"/>
    </source>
</evidence>
<dbReference type="GO" id="GO:0005886">
    <property type="term" value="C:plasma membrane"/>
    <property type="evidence" value="ECO:0007669"/>
    <property type="project" value="UniProtKB-SubCell"/>
</dbReference>
<dbReference type="InterPro" id="IPR003691">
    <property type="entry name" value="FluC"/>
</dbReference>
<dbReference type="AlphaFoldDB" id="A0A2A4X0W2"/>
<reference evidence="11" key="1">
    <citation type="submission" date="2017-08" db="EMBL/GenBank/DDBJ databases">
        <title>A dynamic microbial community with high functional redundancy inhabits the cold, oxic subseafloor aquifer.</title>
        <authorList>
            <person name="Tully B.J."/>
            <person name="Wheat C.G."/>
            <person name="Glazer B.T."/>
            <person name="Huber J.A."/>
        </authorList>
    </citation>
    <scope>NUCLEOTIDE SEQUENCE [LARGE SCALE GENOMIC DNA]</scope>
</reference>
<dbReference type="Proteomes" id="UP000218775">
    <property type="component" value="Unassembled WGS sequence"/>
</dbReference>
<evidence type="ECO:0000256" key="3">
    <source>
        <dbReference type="ARBA" id="ARBA00022692"/>
    </source>
</evidence>
<evidence type="ECO:0000256" key="4">
    <source>
        <dbReference type="ARBA" id="ARBA00022989"/>
    </source>
</evidence>
<comment type="catalytic activity">
    <reaction evidence="8">
        <text>fluoride(in) = fluoride(out)</text>
        <dbReference type="Rhea" id="RHEA:76159"/>
        <dbReference type="ChEBI" id="CHEBI:17051"/>
    </reaction>
    <physiologicalReaction direction="left-to-right" evidence="8">
        <dbReference type="Rhea" id="RHEA:76160"/>
    </physiologicalReaction>
</comment>
<keyword evidence="3 9" id="KW-0812">Transmembrane</keyword>
<evidence type="ECO:0000313" key="10">
    <source>
        <dbReference type="EMBL" id="PCI76144.1"/>
    </source>
</evidence>
<keyword evidence="4 9" id="KW-1133">Transmembrane helix</keyword>
<comment type="activity regulation">
    <text evidence="9">Na(+) is not transported, but it plays an essential structural role and its presence is essential for fluoride channel function.</text>
</comment>
<name>A0A2A4X0W2_UNCAE</name>
<keyword evidence="9" id="KW-0813">Transport</keyword>
<feature type="transmembrane region" description="Helical" evidence="9">
    <location>
        <begin position="93"/>
        <end position="114"/>
    </location>
</feature>
<comment type="function">
    <text evidence="9">Fluoride-specific ion channel. Important for reducing fluoride concentration in the cell, thus reducing its toxicity.</text>
</comment>
<dbReference type="GO" id="GO:0062054">
    <property type="term" value="F:fluoride channel activity"/>
    <property type="evidence" value="ECO:0007669"/>
    <property type="project" value="UniProtKB-UniRule"/>
</dbReference>
<feature type="binding site" evidence="9">
    <location>
        <position position="103"/>
    </location>
    <ligand>
        <name>Na(+)</name>
        <dbReference type="ChEBI" id="CHEBI:29101"/>
        <note>structural</note>
    </ligand>
</feature>
<evidence type="ECO:0000313" key="11">
    <source>
        <dbReference type="Proteomes" id="UP000218775"/>
    </source>
</evidence>
<dbReference type="NCBIfam" id="TIGR00494">
    <property type="entry name" value="crcB"/>
    <property type="match status" value="1"/>
</dbReference>
<evidence type="ECO:0000256" key="6">
    <source>
        <dbReference type="ARBA" id="ARBA00023303"/>
    </source>
</evidence>
<keyword evidence="2 9" id="KW-1003">Cell membrane</keyword>
<keyword evidence="9" id="KW-0479">Metal-binding</keyword>
<feature type="binding site" evidence="9">
    <location>
        <position position="100"/>
    </location>
    <ligand>
        <name>Na(+)</name>
        <dbReference type="ChEBI" id="CHEBI:29101"/>
        <note>structural</note>
    </ligand>
</feature>
<keyword evidence="9" id="KW-0406">Ion transport</keyword>